<comment type="caution">
    <text evidence="4">The sequence shown here is derived from an EMBL/GenBank/DDBJ whole genome shotgun (WGS) entry which is preliminary data.</text>
</comment>
<dbReference type="InterPro" id="IPR009060">
    <property type="entry name" value="UBA-like_sf"/>
</dbReference>
<evidence type="ECO:0000259" key="3">
    <source>
        <dbReference type="Pfam" id="PF22566"/>
    </source>
</evidence>
<reference evidence="4 5" key="1">
    <citation type="journal article" date="2016" name="Genome Biol. Evol.">
        <title>Gene Family Evolution Reflects Adaptation to Soil Environmental Stressors in the Genome of the Collembolan Orchesella cincta.</title>
        <authorList>
            <person name="Faddeeva-Vakhrusheva A."/>
            <person name="Derks M.F."/>
            <person name="Anvar S.Y."/>
            <person name="Agamennone V."/>
            <person name="Suring W."/>
            <person name="Smit S."/>
            <person name="van Straalen N.M."/>
            <person name="Roelofs D."/>
        </authorList>
    </citation>
    <scope>NUCLEOTIDE SEQUENCE [LARGE SCALE GENOMIC DNA]</scope>
    <source>
        <tissue evidence="4">Mixed pool</tissue>
    </source>
</reference>
<dbReference type="PROSITE" id="PS51257">
    <property type="entry name" value="PROKAR_LIPOPROTEIN"/>
    <property type="match status" value="1"/>
</dbReference>
<feature type="compositionally biased region" description="Polar residues" evidence="2">
    <location>
        <begin position="105"/>
        <end position="127"/>
    </location>
</feature>
<comment type="similarity">
    <text evidence="1">Belongs to the UBALD family.</text>
</comment>
<dbReference type="Pfam" id="PF22566">
    <property type="entry name" value="UBA_8"/>
    <property type="match status" value="1"/>
</dbReference>
<evidence type="ECO:0000313" key="4">
    <source>
        <dbReference type="EMBL" id="ODN01857.1"/>
    </source>
</evidence>
<sequence>MRMSQNMDNLREQVMINQFVLAAGCATDQARALLQAAHWQFETALSLFFQEAAVAPPTSHQNHAHHILHGHFGQMTPANTPATPPNFPDALLAFSKLSANEKASLSSSPAFNNSPLTMNSSQMQSDYSTNSRNNGLSSSSNAAQIVGGVSSSSQQPFGYSSNYSQAATHCFGGGIAR</sequence>
<keyword evidence="5" id="KW-1185">Reference proteome</keyword>
<organism evidence="4 5">
    <name type="scientific">Orchesella cincta</name>
    <name type="common">Springtail</name>
    <name type="synonym">Podura cincta</name>
    <dbReference type="NCBI Taxonomy" id="48709"/>
    <lineage>
        <taxon>Eukaryota</taxon>
        <taxon>Metazoa</taxon>
        <taxon>Ecdysozoa</taxon>
        <taxon>Arthropoda</taxon>
        <taxon>Hexapoda</taxon>
        <taxon>Collembola</taxon>
        <taxon>Entomobryomorpha</taxon>
        <taxon>Entomobryoidea</taxon>
        <taxon>Orchesellidae</taxon>
        <taxon>Orchesellinae</taxon>
        <taxon>Orchesella</taxon>
    </lineage>
</organism>
<dbReference type="InterPro" id="IPR054109">
    <property type="entry name" value="UBA_8"/>
</dbReference>
<dbReference type="OrthoDB" id="6093553at2759"/>
<protein>
    <submittedName>
        <fullName evidence="4">UBA-like domain-containing protein 2-B</fullName>
    </submittedName>
</protein>
<feature type="domain" description="UBA-like" evidence="3">
    <location>
        <begin position="11"/>
        <end position="54"/>
    </location>
</feature>
<dbReference type="PANTHER" id="PTHR31993">
    <property type="entry name" value="UBA-LIKE DOMAIN-CONTAINING PROTEIN 2"/>
    <property type="match status" value="1"/>
</dbReference>
<feature type="region of interest" description="Disordered" evidence="2">
    <location>
        <begin position="105"/>
        <end position="141"/>
    </location>
</feature>
<dbReference type="PANTHER" id="PTHR31993:SF4">
    <property type="entry name" value="UBA-LIKE DOMAIN-CONTAINING PROTEIN"/>
    <property type="match status" value="1"/>
</dbReference>
<dbReference type="AlphaFoldDB" id="A0A1D2N9E9"/>
<name>A0A1D2N9E9_ORCCI</name>
<dbReference type="STRING" id="48709.A0A1D2N9E9"/>
<accession>A0A1D2N9E9</accession>
<dbReference type="OMA" id="WMELEEI"/>
<evidence type="ECO:0000313" key="5">
    <source>
        <dbReference type="Proteomes" id="UP000094527"/>
    </source>
</evidence>
<evidence type="ECO:0000256" key="1">
    <source>
        <dbReference type="ARBA" id="ARBA00006090"/>
    </source>
</evidence>
<feature type="compositionally biased region" description="Low complexity" evidence="2">
    <location>
        <begin position="128"/>
        <end position="141"/>
    </location>
</feature>
<dbReference type="Proteomes" id="UP000094527">
    <property type="component" value="Unassembled WGS sequence"/>
</dbReference>
<dbReference type="SUPFAM" id="SSF46934">
    <property type="entry name" value="UBA-like"/>
    <property type="match status" value="1"/>
</dbReference>
<dbReference type="InterPro" id="IPR039310">
    <property type="entry name" value="UBALD1/2"/>
</dbReference>
<proteinExistence type="inferred from homology"/>
<dbReference type="CDD" id="cd14343">
    <property type="entry name" value="UBA_F100B_like"/>
    <property type="match status" value="1"/>
</dbReference>
<evidence type="ECO:0000256" key="2">
    <source>
        <dbReference type="SAM" id="MobiDB-lite"/>
    </source>
</evidence>
<dbReference type="Gene3D" id="1.10.8.10">
    <property type="entry name" value="DNA helicase RuvA subunit, C-terminal domain"/>
    <property type="match status" value="1"/>
</dbReference>
<gene>
    <name evidence="4" type="ORF">Ocin01_04808</name>
</gene>
<dbReference type="EMBL" id="LJIJ01000136">
    <property type="protein sequence ID" value="ODN01857.1"/>
    <property type="molecule type" value="Genomic_DNA"/>
</dbReference>